<dbReference type="InterPro" id="IPR013763">
    <property type="entry name" value="Cyclin-like_dom"/>
</dbReference>
<dbReference type="InterPro" id="IPR036915">
    <property type="entry name" value="Cyclin-like_sf"/>
</dbReference>
<dbReference type="InterPro" id="IPR006671">
    <property type="entry name" value="Cyclin_N"/>
</dbReference>
<dbReference type="KEGG" id="goe:100905420"/>
<protein>
    <submittedName>
        <fullName evidence="4">Cyclin-I</fullName>
    </submittedName>
</protein>
<accession>A0AAJ7P925</accession>
<dbReference type="InterPro" id="IPR039361">
    <property type="entry name" value="Cyclin"/>
</dbReference>
<dbReference type="SUPFAM" id="SSF47954">
    <property type="entry name" value="Cyclin-like"/>
    <property type="match status" value="1"/>
</dbReference>
<dbReference type="GeneID" id="100905420"/>
<dbReference type="FunFam" id="1.10.472.10:FF:000006">
    <property type="entry name" value="Cyclin I"/>
    <property type="match status" value="1"/>
</dbReference>
<gene>
    <name evidence="4" type="primary">LOC100905420</name>
</gene>
<dbReference type="PANTHER" id="PTHR10177">
    <property type="entry name" value="CYCLINS"/>
    <property type="match status" value="1"/>
</dbReference>
<dbReference type="SMART" id="SM00385">
    <property type="entry name" value="CYCLIN"/>
    <property type="match status" value="1"/>
</dbReference>
<evidence type="ECO:0000313" key="4">
    <source>
        <dbReference type="RefSeq" id="XP_018493893.1"/>
    </source>
</evidence>
<dbReference type="RefSeq" id="XP_018493893.1">
    <property type="nucleotide sequence ID" value="XM_018638377.1"/>
</dbReference>
<dbReference type="AlphaFoldDB" id="A0AAJ7P925"/>
<evidence type="ECO:0000256" key="1">
    <source>
        <dbReference type="RuleBase" id="RU000383"/>
    </source>
</evidence>
<reference evidence="4" key="1">
    <citation type="submission" date="2025-08" db="UniProtKB">
        <authorList>
            <consortium name="RefSeq"/>
        </authorList>
    </citation>
    <scope>IDENTIFICATION</scope>
</reference>
<dbReference type="Proteomes" id="UP000694867">
    <property type="component" value="Unplaced"/>
</dbReference>
<evidence type="ECO:0000259" key="2">
    <source>
        <dbReference type="SMART" id="SM00385"/>
    </source>
</evidence>
<evidence type="ECO:0000313" key="3">
    <source>
        <dbReference type="Proteomes" id="UP000694867"/>
    </source>
</evidence>
<proteinExistence type="inferred from homology"/>
<sequence length="314" mass="35798">MQSLGEPVLSAAFEAQLRHHWNVERVGSLLKKHLARERAHWKPRKYATHTSSALQEEISGVQRDYTVRWFSSIANLFHLPSEVLFLATTLLDEFLQLVRVKPRFLQVIACSCFFLAAKMILDNEEMPSLASLIRCGGCECSVSEVRRMEKVILERFGWDLTRATPLDFLHAYHALLENNCESVLGHEGPRKIASLKQLWESKLQLLLAQNSVLANEKPSSVALALVSLEMEGLTPHWLLITVALQSLVGSGKPENIIRCREELSRHLQMSRRRQASKRKMEPDEEEEDCIYDSIKKLYAEENHQSTGQATIEVV</sequence>
<organism evidence="3 4">
    <name type="scientific">Galendromus occidentalis</name>
    <name type="common">western predatory mite</name>
    <dbReference type="NCBI Taxonomy" id="34638"/>
    <lineage>
        <taxon>Eukaryota</taxon>
        <taxon>Metazoa</taxon>
        <taxon>Ecdysozoa</taxon>
        <taxon>Arthropoda</taxon>
        <taxon>Chelicerata</taxon>
        <taxon>Arachnida</taxon>
        <taxon>Acari</taxon>
        <taxon>Parasitiformes</taxon>
        <taxon>Mesostigmata</taxon>
        <taxon>Gamasina</taxon>
        <taxon>Phytoseioidea</taxon>
        <taxon>Phytoseiidae</taxon>
        <taxon>Typhlodrominae</taxon>
        <taxon>Galendromus</taxon>
    </lineage>
</organism>
<keyword evidence="3" id="KW-1185">Reference proteome</keyword>
<name>A0AAJ7P925_9ACAR</name>
<feature type="domain" description="Cyclin-like" evidence="2">
    <location>
        <begin position="68"/>
        <end position="154"/>
    </location>
</feature>
<dbReference type="Gene3D" id="1.10.472.10">
    <property type="entry name" value="Cyclin-like"/>
    <property type="match status" value="2"/>
</dbReference>
<dbReference type="Pfam" id="PF00134">
    <property type="entry name" value="Cyclin_N"/>
    <property type="match status" value="1"/>
</dbReference>
<keyword evidence="1" id="KW-0195">Cyclin</keyword>
<comment type="similarity">
    <text evidence="1">Belongs to the cyclin family.</text>
</comment>